<gene>
    <name evidence="1" type="ORF">GARC_2743</name>
</gene>
<reference evidence="1 2" key="1">
    <citation type="journal article" date="2017" name="Antonie Van Leeuwenhoek">
        <title>Rhizobium rhizosphaerae sp. nov., a novel species isolated from rice rhizosphere.</title>
        <authorList>
            <person name="Zhao J.J."/>
            <person name="Zhang J."/>
            <person name="Zhang R.J."/>
            <person name="Zhang C.W."/>
            <person name="Yin H.Q."/>
            <person name="Zhang X.X."/>
        </authorList>
    </citation>
    <scope>NUCLEOTIDE SEQUENCE [LARGE SCALE GENOMIC DNA]</scope>
    <source>
        <strain evidence="1 2">BSs20135</strain>
    </source>
</reference>
<dbReference type="AlphaFoldDB" id="K6YSN5"/>
<organism evidence="1 2">
    <name type="scientific">Paraglaciecola arctica BSs20135</name>
    <dbReference type="NCBI Taxonomy" id="493475"/>
    <lineage>
        <taxon>Bacteria</taxon>
        <taxon>Pseudomonadati</taxon>
        <taxon>Pseudomonadota</taxon>
        <taxon>Gammaproteobacteria</taxon>
        <taxon>Alteromonadales</taxon>
        <taxon>Alteromonadaceae</taxon>
        <taxon>Paraglaciecola</taxon>
    </lineage>
</organism>
<keyword evidence="2" id="KW-1185">Reference proteome</keyword>
<comment type="caution">
    <text evidence="1">The sequence shown here is derived from an EMBL/GenBank/DDBJ whole genome shotgun (WGS) entry which is preliminary data.</text>
</comment>
<evidence type="ECO:0000313" key="1">
    <source>
        <dbReference type="EMBL" id="GAC19708.1"/>
    </source>
</evidence>
<dbReference type="EMBL" id="BAEO01000037">
    <property type="protein sequence ID" value="GAC19708.1"/>
    <property type="molecule type" value="Genomic_DNA"/>
</dbReference>
<evidence type="ECO:0000313" key="2">
    <source>
        <dbReference type="Proteomes" id="UP000006327"/>
    </source>
</evidence>
<protein>
    <submittedName>
        <fullName evidence="1">Uncharacterized protein</fullName>
    </submittedName>
</protein>
<sequence>MIIQRYLLKTLSPSYLDTQNIKIPNISRVLLLFQNLGIFSSEYVKLLFEIESLANEWVQEDTGFTIKLWPILLTASKWRSSQTS</sequence>
<proteinExistence type="predicted"/>
<dbReference type="Proteomes" id="UP000006327">
    <property type="component" value="Unassembled WGS sequence"/>
</dbReference>
<name>K6YSN5_9ALTE</name>
<accession>K6YSN5</accession>